<reference evidence="9" key="1">
    <citation type="journal article" date="2019" name="Microbiology">
        <title>Complete Genome Sequence of an Uncultured Bacterium of the Candidate Phylum Bipolaricaulota.</title>
        <authorList>
            <person name="Kadnikov V.V."/>
            <person name="Mardanov A.V."/>
            <person name="Beletsky A.V."/>
            <person name="Frank Y.A."/>
            <person name="Karnachuk O.V."/>
            <person name="Ravin N.V."/>
        </authorList>
    </citation>
    <scope>NUCLEOTIDE SEQUENCE [LARGE SCALE GENOMIC DNA]</scope>
</reference>
<dbReference type="PANTHER" id="PTHR12677:SF59">
    <property type="entry name" value="GOLGI APPARATUS MEMBRANE PROTEIN TVP38-RELATED"/>
    <property type="match status" value="1"/>
</dbReference>
<keyword evidence="9" id="KW-1185">Reference proteome</keyword>
<organism evidence="8 9">
    <name type="scientific">Candidatus Syntrophocurvum alkaliphilum</name>
    <dbReference type="NCBI Taxonomy" id="2293317"/>
    <lineage>
        <taxon>Bacteria</taxon>
        <taxon>Bacillati</taxon>
        <taxon>Bacillota</taxon>
        <taxon>Clostridia</taxon>
        <taxon>Eubacteriales</taxon>
        <taxon>Syntrophomonadaceae</taxon>
        <taxon>Candidatus Syntrophocurvum</taxon>
    </lineage>
</organism>
<feature type="transmembrane region" description="Helical" evidence="6">
    <location>
        <begin position="134"/>
        <end position="153"/>
    </location>
</feature>
<dbReference type="OrthoDB" id="7348996at2"/>
<accession>A0A6I6DIR5</accession>
<evidence type="ECO:0000256" key="6">
    <source>
        <dbReference type="RuleBase" id="RU366058"/>
    </source>
</evidence>
<dbReference type="PANTHER" id="PTHR12677">
    <property type="entry name" value="GOLGI APPARATUS MEMBRANE PROTEIN TVP38-RELATED"/>
    <property type="match status" value="1"/>
</dbReference>
<feature type="transmembrane region" description="Helical" evidence="6">
    <location>
        <begin position="20"/>
        <end position="51"/>
    </location>
</feature>
<dbReference type="Pfam" id="PF09335">
    <property type="entry name" value="VTT_dom"/>
    <property type="match status" value="1"/>
</dbReference>
<comment type="similarity">
    <text evidence="6">Belongs to the TVP38/TMEM64 family.</text>
</comment>
<keyword evidence="5 6" id="KW-0472">Membrane</keyword>
<dbReference type="AlphaFoldDB" id="A0A6I6DIR5"/>
<feature type="transmembrane region" description="Helical" evidence="6">
    <location>
        <begin position="58"/>
        <end position="78"/>
    </location>
</feature>
<evidence type="ECO:0000313" key="8">
    <source>
        <dbReference type="EMBL" id="QGT99401.1"/>
    </source>
</evidence>
<dbReference type="GO" id="GO:0005886">
    <property type="term" value="C:plasma membrane"/>
    <property type="evidence" value="ECO:0007669"/>
    <property type="project" value="UniProtKB-SubCell"/>
</dbReference>
<dbReference type="InterPro" id="IPR015414">
    <property type="entry name" value="TMEM64"/>
</dbReference>
<protein>
    <recommendedName>
        <fullName evidence="6">TVP38/TMEM64 family membrane protein</fullName>
    </recommendedName>
</protein>
<evidence type="ECO:0000256" key="3">
    <source>
        <dbReference type="ARBA" id="ARBA00022692"/>
    </source>
</evidence>
<feature type="domain" description="VTT" evidence="7">
    <location>
        <begin position="38"/>
        <end position="154"/>
    </location>
</feature>
<evidence type="ECO:0000313" key="9">
    <source>
        <dbReference type="Proteomes" id="UP000426444"/>
    </source>
</evidence>
<dbReference type="Proteomes" id="UP000426444">
    <property type="component" value="Chromosome"/>
</dbReference>
<evidence type="ECO:0000259" key="7">
    <source>
        <dbReference type="Pfam" id="PF09335"/>
    </source>
</evidence>
<dbReference type="EMBL" id="CP046457">
    <property type="protein sequence ID" value="QGT99401.1"/>
    <property type="molecule type" value="Genomic_DNA"/>
</dbReference>
<name>A0A6I6DIR5_9FIRM</name>
<evidence type="ECO:0000256" key="1">
    <source>
        <dbReference type="ARBA" id="ARBA00004651"/>
    </source>
</evidence>
<evidence type="ECO:0000256" key="4">
    <source>
        <dbReference type="ARBA" id="ARBA00022989"/>
    </source>
</evidence>
<evidence type="ECO:0000256" key="5">
    <source>
        <dbReference type="ARBA" id="ARBA00023136"/>
    </source>
</evidence>
<proteinExistence type="inferred from homology"/>
<gene>
    <name evidence="8" type="ORF">SYNTR_0808</name>
</gene>
<keyword evidence="3 6" id="KW-0812">Transmembrane</keyword>
<feature type="transmembrane region" description="Helical" evidence="6">
    <location>
        <begin position="101"/>
        <end position="122"/>
    </location>
</feature>
<keyword evidence="2 6" id="KW-1003">Cell membrane</keyword>
<dbReference type="InterPro" id="IPR032816">
    <property type="entry name" value="VTT_dom"/>
</dbReference>
<dbReference type="RefSeq" id="WP_156203302.1">
    <property type="nucleotide sequence ID" value="NZ_CP046457.1"/>
</dbReference>
<evidence type="ECO:0000256" key="2">
    <source>
        <dbReference type="ARBA" id="ARBA00022475"/>
    </source>
</evidence>
<sequence>MELLDQIIYYSQYIRDFGYAAMLIISIMIIMQCHVPMIPFAIVAGVCGYLFGFQQGIIIAWGSVVIGSFIAFNVFRFFKLDEFTNKILSRYEILPRLNDKFVIGFIVIVHNIPAIPIAIPNIVAAMSKISLSRFISFTAAGLLVPCVLFAGFGAGVDAFLANPGILNLIPIVVIIGFLILIKFINLDKALSKYE</sequence>
<feature type="transmembrane region" description="Helical" evidence="6">
    <location>
        <begin position="165"/>
        <end position="184"/>
    </location>
</feature>
<keyword evidence="4 6" id="KW-1133">Transmembrane helix</keyword>
<comment type="subcellular location">
    <subcellularLocation>
        <location evidence="1 6">Cell membrane</location>
        <topology evidence="1 6">Multi-pass membrane protein</topology>
    </subcellularLocation>
</comment>
<dbReference type="KEGG" id="salq:SYNTR_0808"/>